<keyword evidence="2" id="KW-1185">Reference proteome</keyword>
<dbReference type="SUPFAM" id="SSF81631">
    <property type="entry name" value="PAP/OAS1 substrate-binding domain"/>
    <property type="match status" value="1"/>
</dbReference>
<comment type="caution">
    <text evidence="1">The sequence shown here is derived from an EMBL/GenBank/DDBJ whole genome shotgun (WGS) entry which is preliminary data.</text>
</comment>
<evidence type="ECO:0000313" key="1">
    <source>
        <dbReference type="EMBL" id="MDP5275226.1"/>
    </source>
</evidence>
<dbReference type="EMBL" id="JAVAMP010000006">
    <property type="protein sequence ID" value="MDP5275226.1"/>
    <property type="molecule type" value="Genomic_DNA"/>
</dbReference>
<dbReference type="Gene3D" id="3.30.460.10">
    <property type="entry name" value="Beta Polymerase, domain 2"/>
    <property type="match status" value="1"/>
</dbReference>
<gene>
    <name evidence="1" type="ORF">Q5Y73_14005</name>
</gene>
<sequence>MDLHIETKESMMDGYVEDKLTIPLLDKDNCLPLIPDPTDVDYYVKKTTESLYMSYCNDFWWCLQNVAKGIWRDELSISEVCKKVTYRCKGNILINSP</sequence>
<protein>
    <submittedName>
        <fullName evidence="1">Aminoglycoside 6-adenylyltransferase</fullName>
    </submittedName>
</protein>
<dbReference type="Gene3D" id="1.20.120.330">
    <property type="entry name" value="Nucleotidyltransferases domain 2"/>
    <property type="match status" value="1"/>
</dbReference>
<proteinExistence type="predicted"/>
<evidence type="ECO:0000313" key="2">
    <source>
        <dbReference type="Proteomes" id="UP001231941"/>
    </source>
</evidence>
<organism evidence="1 2">
    <name type="scientific">Chengkuizengella axinellae</name>
    <dbReference type="NCBI Taxonomy" id="3064388"/>
    <lineage>
        <taxon>Bacteria</taxon>
        <taxon>Bacillati</taxon>
        <taxon>Bacillota</taxon>
        <taxon>Bacilli</taxon>
        <taxon>Bacillales</taxon>
        <taxon>Paenibacillaceae</taxon>
        <taxon>Chengkuizengella</taxon>
    </lineage>
</organism>
<dbReference type="Proteomes" id="UP001231941">
    <property type="component" value="Unassembled WGS sequence"/>
</dbReference>
<accession>A0ABT9J0T5</accession>
<dbReference type="Pfam" id="PF04439">
    <property type="entry name" value="Adenyl_transf"/>
    <property type="match status" value="1"/>
</dbReference>
<dbReference type="InterPro" id="IPR043519">
    <property type="entry name" value="NT_sf"/>
</dbReference>
<dbReference type="InterPro" id="IPR007530">
    <property type="entry name" value="Aminoglycoside_adenylylTfrase"/>
</dbReference>
<name>A0ABT9J0T5_9BACL</name>
<reference evidence="1 2" key="1">
    <citation type="submission" date="2023-08" db="EMBL/GenBank/DDBJ databases">
        <authorList>
            <person name="Park J.-S."/>
        </authorList>
    </citation>
    <scope>NUCLEOTIDE SEQUENCE [LARGE SCALE GENOMIC DNA]</scope>
    <source>
        <strain evidence="1 2">2205SS18-9</strain>
    </source>
</reference>